<reference evidence="2 3" key="1">
    <citation type="submission" date="2012-09" db="EMBL/GenBank/DDBJ databases">
        <title>Genome Sequence of alkane-degrading Bacterium Alcanivorax sp. 19-m-6.</title>
        <authorList>
            <person name="Lai Q."/>
            <person name="Shao Z."/>
        </authorList>
    </citation>
    <scope>NUCLEOTIDE SEQUENCE [LARGE SCALE GENOMIC DNA]</scope>
    <source>
        <strain evidence="2 3">19-m-6</strain>
    </source>
</reference>
<gene>
    <name evidence="2" type="ORF">Y5S_02287</name>
</gene>
<dbReference type="eggNOG" id="ENOG502Z7WJ">
    <property type="taxonomic scope" value="Bacteria"/>
</dbReference>
<keyword evidence="3" id="KW-1185">Reference proteome</keyword>
<evidence type="ECO:0008006" key="4">
    <source>
        <dbReference type="Google" id="ProtNLM"/>
    </source>
</evidence>
<proteinExistence type="predicted"/>
<dbReference type="Proteomes" id="UP000029444">
    <property type="component" value="Unassembled WGS sequence"/>
</dbReference>
<feature type="signal peptide" evidence="1">
    <location>
        <begin position="1"/>
        <end position="23"/>
    </location>
</feature>
<keyword evidence="1" id="KW-0732">Signal</keyword>
<dbReference type="RefSeq" id="WP_081939743.1">
    <property type="nucleotide sequence ID" value="NZ_ARXV01000008.1"/>
</dbReference>
<feature type="chain" id="PRO_5001910296" description="DUF1585 domain-containing protein" evidence="1">
    <location>
        <begin position="24"/>
        <end position="392"/>
    </location>
</feature>
<dbReference type="OrthoDB" id="5753229at2"/>
<name>A0A095SIX1_9GAMM</name>
<dbReference type="PATRIC" id="fig|1177154.3.peg.2328"/>
<evidence type="ECO:0000313" key="2">
    <source>
        <dbReference type="EMBL" id="KGD64532.1"/>
    </source>
</evidence>
<protein>
    <recommendedName>
        <fullName evidence="4">DUF1585 domain-containing protein</fullName>
    </recommendedName>
</protein>
<dbReference type="EMBL" id="ARXV01000008">
    <property type="protein sequence ID" value="KGD64532.1"/>
    <property type="molecule type" value="Genomic_DNA"/>
</dbReference>
<comment type="caution">
    <text evidence="2">The sequence shown here is derived from an EMBL/GenBank/DDBJ whole genome shotgun (WGS) entry which is preliminary data.</text>
</comment>
<sequence>MRRTLGIVLTAASMLLLSQQSLANSRDQAQRIHNRLAGVPADATTLTQMATLIDNNNAQAAAELAMEHPAFYSVTLKQFATPWTNEAQDVFAELNDYTATVIGVIRDDVDFRRILFADLLYVGNASPAAAADSNAHYRNLESSHADLQAVLQPSSQVSQYGTPAQAVAGVLTSRAAANAFFYAGTNRAMLRFTLMNHMCRDLEQVKDTTRPSDRIRQDVSRSPGGDSRIFRNSCIGCHSGMDPLAQAFAYYDWEGDQEGDGGRMIYNTGNDPDTGTRVQGKYLINSNNFPWGYITPDDHWDNYWREGPNANLGWDGARPGSGNGAASLGEELANSEVFASCQAEKVFKAVCLRSPADSADTSQLATMTSAFKNDNYRMKTLFADAATYCMGD</sequence>
<evidence type="ECO:0000256" key="1">
    <source>
        <dbReference type="SAM" id="SignalP"/>
    </source>
</evidence>
<dbReference type="STRING" id="1177154.Y5S_02287"/>
<dbReference type="AlphaFoldDB" id="A0A095SIX1"/>
<organism evidence="2 3">
    <name type="scientific">Alcanivorax nanhaiticus</name>
    <dbReference type="NCBI Taxonomy" id="1177154"/>
    <lineage>
        <taxon>Bacteria</taxon>
        <taxon>Pseudomonadati</taxon>
        <taxon>Pseudomonadota</taxon>
        <taxon>Gammaproteobacteria</taxon>
        <taxon>Oceanospirillales</taxon>
        <taxon>Alcanivoracaceae</taxon>
        <taxon>Alcanivorax</taxon>
    </lineage>
</organism>
<accession>A0A095SIX1</accession>
<evidence type="ECO:0000313" key="3">
    <source>
        <dbReference type="Proteomes" id="UP000029444"/>
    </source>
</evidence>